<name>A0ABD1FHP7_SALDI</name>
<reference evidence="2 3" key="1">
    <citation type="submission" date="2024-06" db="EMBL/GenBank/DDBJ databases">
        <title>A chromosome level genome sequence of Diviner's sage (Salvia divinorum).</title>
        <authorList>
            <person name="Ford S.A."/>
            <person name="Ro D.-K."/>
            <person name="Ness R.W."/>
            <person name="Phillips M.A."/>
        </authorList>
    </citation>
    <scope>NUCLEOTIDE SEQUENCE [LARGE SCALE GENOMIC DNA]</scope>
    <source>
        <strain evidence="2">SAF-2024a</strain>
        <tissue evidence="2">Leaf</tissue>
    </source>
</reference>
<feature type="domain" description="FCP1 homology" evidence="1">
    <location>
        <begin position="239"/>
        <end position="420"/>
    </location>
</feature>
<dbReference type="InterPro" id="IPR036412">
    <property type="entry name" value="HAD-like_sf"/>
</dbReference>
<evidence type="ECO:0000313" key="2">
    <source>
        <dbReference type="EMBL" id="KAL1531379.1"/>
    </source>
</evidence>
<evidence type="ECO:0000313" key="3">
    <source>
        <dbReference type="Proteomes" id="UP001567538"/>
    </source>
</evidence>
<accession>A0ABD1FHP7</accession>
<dbReference type="EMBL" id="JBEAFC010000015">
    <property type="protein sequence ID" value="KAL1531379.1"/>
    <property type="molecule type" value="Genomic_DNA"/>
</dbReference>
<dbReference type="NCBIfam" id="TIGR02251">
    <property type="entry name" value="HIF-SF_euk"/>
    <property type="match status" value="1"/>
</dbReference>
<dbReference type="InterPro" id="IPR023214">
    <property type="entry name" value="HAD_sf"/>
</dbReference>
<keyword evidence="3" id="KW-1185">Reference proteome</keyword>
<organism evidence="2 3">
    <name type="scientific">Salvia divinorum</name>
    <name type="common">Maria pastora</name>
    <name type="synonym">Diviner's sage</name>
    <dbReference type="NCBI Taxonomy" id="28513"/>
    <lineage>
        <taxon>Eukaryota</taxon>
        <taxon>Viridiplantae</taxon>
        <taxon>Streptophyta</taxon>
        <taxon>Embryophyta</taxon>
        <taxon>Tracheophyta</taxon>
        <taxon>Spermatophyta</taxon>
        <taxon>Magnoliopsida</taxon>
        <taxon>eudicotyledons</taxon>
        <taxon>Gunneridae</taxon>
        <taxon>Pentapetalae</taxon>
        <taxon>asterids</taxon>
        <taxon>lamiids</taxon>
        <taxon>Lamiales</taxon>
        <taxon>Lamiaceae</taxon>
        <taxon>Nepetoideae</taxon>
        <taxon>Mentheae</taxon>
        <taxon>Salviinae</taxon>
        <taxon>Salvia</taxon>
        <taxon>Salvia subgen. Calosphace</taxon>
    </lineage>
</organism>
<dbReference type="CDD" id="cd07521">
    <property type="entry name" value="HAD_FCP1-like"/>
    <property type="match status" value="1"/>
</dbReference>
<dbReference type="PANTHER" id="PTHR12210">
    <property type="entry name" value="DULLARD PROTEIN PHOSPHATASE"/>
    <property type="match status" value="1"/>
</dbReference>
<dbReference type="Gene3D" id="3.40.50.410">
    <property type="entry name" value="von Willebrand factor, type A domain"/>
    <property type="match status" value="1"/>
</dbReference>
<dbReference type="Proteomes" id="UP001567538">
    <property type="component" value="Unassembled WGS sequence"/>
</dbReference>
<comment type="caution">
    <text evidence="2">The sequence shown here is derived from an EMBL/GenBank/DDBJ whole genome shotgun (WGS) entry which is preliminary data.</text>
</comment>
<dbReference type="GO" id="GO:0004722">
    <property type="term" value="F:protein serine/threonine phosphatase activity"/>
    <property type="evidence" value="ECO:0007669"/>
    <property type="project" value="UniProtKB-EC"/>
</dbReference>
<dbReference type="SUPFAM" id="SSF53300">
    <property type="entry name" value="vWA-like"/>
    <property type="match status" value="1"/>
</dbReference>
<evidence type="ECO:0000259" key="1">
    <source>
        <dbReference type="PROSITE" id="PS50969"/>
    </source>
</evidence>
<dbReference type="EC" id="3.1.3.16" evidence="2"/>
<dbReference type="Gene3D" id="3.40.50.1000">
    <property type="entry name" value="HAD superfamily/HAD-like"/>
    <property type="match status" value="1"/>
</dbReference>
<sequence>MTREAERVLVTPTSDLGKILACAHSVEVGGEMNLAAGTQVAQLALKHRQNKKQQQRMIVFVGSPVKYDKKMLELIGRKLKKNVVAIGIVNFGLTKEKFAVTAQGEVIEASGVVVSGKNVNESKYKALDSFSKSVLPDELFECCEAFGKPSPIQPHLWPFLLDDRDSIGIAAKGPVSCISVSDYDLNKIGRGETEARGVELSSEHVTMGMGKPDEISMCQRIMSALIPEDEDKVRGDITKLDENSKVVLDLDETLVCAYETSSLPAMLRSQATDSGIIRFELECISSDKEFEGKPKINYVTVFERPGLKEFLKQLSEYADLIFFTAGLEGYAGPLVDKIDSANLFSCRLYRPSTISTEYREHVKDLSCLSKDFCRIVIVDNNPFSFLLQPLNGIPCIPFSPGQPHDEQAVSKPEPQSFHILPLGY</sequence>
<dbReference type="InterPro" id="IPR004274">
    <property type="entry name" value="FCP1_dom"/>
</dbReference>
<dbReference type="AlphaFoldDB" id="A0ABD1FHP7"/>
<gene>
    <name evidence="2" type="ORF">AAHA92_34062</name>
</gene>
<dbReference type="InterPro" id="IPR011948">
    <property type="entry name" value="Dullard_phosphatase"/>
</dbReference>
<dbReference type="InterPro" id="IPR036465">
    <property type="entry name" value="vWFA_dom_sf"/>
</dbReference>
<dbReference type="PROSITE" id="PS50969">
    <property type="entry name" value="FCP1"/>
    <property type="match status" value="1"/>
</dbReference>
<dbReference type="InterPro" id="IPR050365">
    <property type="entry name" value="TIM50"/>
</dbReference>
<keyword evidence="2" id="KW-0378">Hydrolase</keyword>
<dbReference type="SUPFAM" id="SSF56784">
    <property type="entry name" value="HAD-like"/>
    <property type="match status" value="1"/>
</dbReference>
<proteinExistence type="predicted"/>
<dbReference type="Pfam" id="PF03031">
    <property type="entry name" value="NIF"/>
    <property type="match status" value="1"/>
</dbReference>
<dbReference type="SMART" id="SM00577">
    <property type="entry name" value="CPDc"/>
    <property type="match status" value="1"/>
</dbReference>
<protein>
    <submittedName>
        <fullName evidence="2">Protein-serine/threonine phosphatase</fullName>
        <ecNumber evidence="2">3.1.3.16</ecNumber>
    </submittedName>
</protein>
<dbReference type="Pfam" id="PF13519">
    <property type="entry name" value="VWA_2"/>
    <property type="match status" value="1"/>
</dbReference>
<dbReference type="InterPro" id="IPR002035">
    <property type="entry name" value="VWF_A"/>
</dbReference>